<evidence type="ECO:0000313" key="1">
    <source>
        <dbReference type="EMBL" id="MFD2662035.1"/>
    </source>
</evidence>
<dbReference type="InterPro" id="IPR037208">
    <property type="entry name" value="Spo0E-like_sf"/>
</dbReference>
<reference evidence="2" key="1">
    <citation type="journal article" date="2019" name="Int. J. Syst. Evol. Microbiol.">
        <title>The Global Catalogue of Microorganisms (GCM) 10K type strain sequencing project: providing services to taxonomists for standard genome sequencing and annotation.</title>
        <authorList>
            <consortium name="The Broad Institute Genomics Platform"/>
            <consortium name="The Broad Institute Genome Sequencing Center for Infectious Disease"/>
            <person name="Wu L."/>
            <person name="Ma J."/>
        </authorList>
    </citation>
    <scope>NUCLEOTIDE SEQUENCE [LARGE SCALE GENOMIC DNA]</scope>
    <source>
        <strain evidence="2">TISTR 1827</strain>
    </source>
</reference>
<dbReference type="InterPro" id="IPR036638">
    <property type="entry name" value="HLH_DNA-bd_sf"/>
</dbReference>
<dbReference type="Pfam" id="PF09388">
    <property type="entry name" value="SpoOE-like"/>
    <property type="match status" value="1"/>
</dbReference>
<proteinExistence type="predicted"/>
<dbReference type="EMBL" id="JBHUMY010000020">
    <property type="protein sequence ID" value="MFD2662035.1"/>
    <property type="molecule type" value="Genomic_DNA"/>
</dbReference>
<gene>
    <name evidence="1" type="ORF">ACFSW5_17400</name>
</gene>
<comment type="caution">
    <text evidence="1">The sequence shown here is derived from an EMBL/GenBank/DDBJ whole genome shotgun (WGS) entry which is preliminary data.</text>
</comment>
<sequence length="55" mass="6515">MDKRLMLEMENLRLQMVETALDKEDFLHCEVLQLSQSLDVLIVRVQEELALAREK</sequence>
<organism evidence="1 2">
    <name type="scientific">Paenibacillus thailandensis</name>
    <dbReference type="NCBI Taxonomy" id="393250"/>
    <lineage>
        <taxon>Bacteria</taxon>
        <taxon>Bacillati</taxon>
        <taxon>Bacillota</taxon>
        <taxon>Bacilli</taxon>
        <taxon>Bacillales</taxon>
        <taxon>Paenibacillaceae</taxon>
        <taxon>Paenibacillus</taxon>
    </lineage>
</organism>
<dbReference type="Proteomes" id="UP001597493">
    <property type="component" value="Unassembled WGS sequence"/>
</dbReference>
<dbReference type="InterPro" id="IPR018540">
    <property type="entry name" value="Spo0E-like"/>
</dbReference>
<keyword evidence="2" id="KW-1185">Reference proteome</keyword>
<protein>
    <submittedName>
        <fullName evidence="1">Aspartyl-phosphate phosphatase Spo0E family protein</fullName>
    </submittedName>
</protein>
<name>A0ABW5R0X0_9BACL</name>
<dbReference type="SUPFAM" id="SSF140500">
    <property type="entry name" value="BAS1536-like"/>
    <property type="match status" value="1"/>
</dbReference>
<dbReference type="RefSeq" id="WP_379275723.1">
    <property type="nucleotide sequence ID" value="NZ_JBHUGT010000029.1"/>
</dbReference>
<accession>A0ABW5R0X0</accession>
<dbReference type="Gene3D" id="4.10.280.10">
    <property type="entry name" value="Helix-loop-helix DNA-binding domain"/>
    <property type="match status" value="1"/>
</dbReference>
<evidence type="ECO:0000313" key="2">
    <source>
        <dbReference type="Proteomes" id="UP001597493"/>
    </source>
</evidence>